<reference evidence="2" key="1">
    <citation type="submission" date="2016-10" db="EMBL/GenBank/DDBJ databases">
        <authorList>
            <person name="Varghese N."/>
            <person name="Submissions S."/>
        </authorList>
    </citation>
    <scope>NUCLEOTIDE SEQUENCE [LARGE SCALE GENOMIC DNA]</scope>
    <source>
        <strain evidence="2">DSM 17298</strain>
    </source>
</reference>
<dbReference type="Proteomes" id="UP000236736">
    <property type="component" value="Unassembled WGS sequence"/>
</dbReference>
<dbReference type="OrthoDB" id="886540at2"/>
<protein>
    <submittedName>
        <fullName evidence="1">Uncharacterized protein</fullName>
    </submittedName>
</protein>
<evidence type="ECO:0000313" key="1">
    <source>
        <dbReference type="EMBL" id="SEF83815.1"/>
    </source>
</evidence>
<dbReference type="AlphaFoldDB" id="A0A1H5V8V8"/>
<keyword evidence="2" id="KW-1185">Reference proteome</keyword>
<organism evidence="1 2">
    <name type="scientific">Algoriphagus boritolerans DSM 17298 = JCM 18970</name>
    <dbReference type="NCBI Taxonomy" id="1120964"/>
    <lineage>
        <taxon>Bacteria</taxon>
        <taxon>Pseudomonadati</taxon>
        <taxon>Bacteroidota</taxon>
        <taxon>Cytophagia</taxon>
        <taxon>Cytophagales</taxon>
        <taxon>Cyclobacteriaceae</taxon>
        <taxon>Algoriphagus</taxon>
    </lineage>
</organism>
<dbReference type="EMBL" id="FNVR01000006">
    <property type="protein sequence ID" value="SEF83815.1"/>
    <property type="molecule type" value="Genomic_DNA"/>
</dbReference>
<gene>
    <name evidence="1" type="ORF">SAMN03080598_01596</name>
</gene>
<accession>A0A1H5V8V8</accession>
<name>A0A1H5V8V8_9BACT</name>
<sequence>MKLLVEIPDEKAKSFLEMLKKLTYVKTEKLNRKDEEFYEGLKEAVKEVNLIKEGKKKGKPLFEFLNEL</sequence>
<proteinExistence type="predicted"/>
<dbReference type="STRING" id="1120964.GCA_001313265_01621"/>
<evidence type="ECO:0000313" key="2">
    <source>
        <dbReference type="Proteomes" id="UP000236736"/>
    </source>
</evidence>
<dbReference type="RefSeq" id="WP_103924270.1">
    <property type="nucleotide sequence ID" value="NZ_BBFN01000005.1"/>
</dbReference>